<evidence type="ECO:0000313" key="2">
    <source>
        <dbReference type="Proteomes" id="UP001055811"/>
    </source>
</evidence>
<protein>
    <submittedName>
        <fullName evidence="1">Uncharacterized protein</fullName>
    </submittedName>
</protein>
<keyword evidence="2" id="KW-1185">Reference proteome</keyword>
<dbReference type="EMBL" id="CM042015">
    <property type="protein sequence ID" value="KAI3710148.1"/>
    <property type="molecule type" value="Genomic_DNA"/>
</dbReference>
<proteinExistence type="predicted"/>
<dbReference type="Proteomes" id="UP001055811">
    <property type="component" value="Linkage Group LG07"/>
</dbReference>
<accession>A0ACB9ALA8</accession>
<reference evidence="2" key="1">
    <citation type="journal article" date="2022" name="Mol. Ecol. Resour.">
        <title>The genomes of chicory, endive, great burdock and yacon provide insights into Asteraceae palaeo-polyploidization history and plant inulin production.</title>
        <authorList>
            <person name="Fan W."/>
            <person name="Wang S."/>
            <person name="Wang H."/>
            <person name="Wang A."/>
            <person name="Jiang F."/>
            <person name="Liu H."/>
            <person name="Zhao H."/>
            <person name="Xu D."/>
            <person name="Zhang Y."/>
        </authorList>
    </citation>
    <scope>NUCLEOTIDE SEQUENCE [LARGE SCALE GENOMIC DNA]</scope>
    <source>
        <strain evidence="2">cv. Punajuju</strain>
    </source>
</reference>
<gene>
    <name evidence="1" type="ORF">L2E82_39922</name>
</gene>
<organism evidence="1 2">
    <name type="scientific">Cichorium intybus</name>
    <name type="common">Chicory</name>
    <dbReference type="NCBI Taxonomy" id="13427"/>
    <lineage>
        <taxon>Eukaryota</taxon>
        <taxon>Viridiplantae</taxon>
        <taxon>Streptophyta</taxon>
        <taxon>Embryophyta</taxon>
        <taxon>Tracheophyta</taxon>
        <taxon>Spermatophyta</taxon>
        <taxon>Magnoliopsida</taxon>
        <taxon>eudicotyledons</taxon>
        <taxon>Gunneridae</taxon>
        <taxon>Pentapetalae</taxon>
        <taxon>asterids</taxon>
        <taxon>campanulids</taxon>
        <taxon>Asterales</taxon>
        <taxon>Asteraceae</taxon>
        <taxon>Cichorioideae</taxon>
        <taxon>Cichorieae</taxon>
        <taxon>Cichoriinae</taxon>
        <taxon>Cichorium</taxon>
    </lineage>
</organism>
<evidence type="ECO:0000313" key="1">
    <source>
        <dbReference type="EMBL" id="KAI3710148.1"/>
    </source>
</evidence>
<comment type="caution">
    <text evidence="1">The sequence shown here is derived from an EMBL/GenBank/DDBJ whole genome shotgun (WGS) entry which is preliminary data.</text>
</comment>
<sequence>MECRGICHEQRIGDGISTKDISLEAIDGNTHGIVNPRTTKRVRLIHLRKRQTLIKKKQLADILSVLPVPMSAEGDRESLKYRWCGCECDIGSWGHEYVRNWAGEIAQDYAKRVNEEATMDDLIEFVEQIVAFHMKEI</sequence>
<name>A0ACB9ALA8_CICIN</name>
<reference evidence="1 2" key="2">
    <citation type="journal article" date="2022" name="Mol. Ecol. Resour.">
        <title>The genomes of chicory, endive, great burdock and yacon provide insights into Asteraceae paleo-polyploidization history and plant inulin production.</title>
        <authorList>
            <person name="Fan W."/>
            <person name="Wang S."/>
            <person name="Wang H."/>
            <person name="Wang A."/>
            <person name="Jiang F."/>
            <person name="Liu H."/>
            <person name="Zhao H."/>
            <person name="Xu D."/>
            <person name="Zhang Y."/>
        </authorList>
    </citation>
    <scope>NUCLEOTIDE SEQUENCE [LARGE SCALE GENOMIC DNA]</scope>
    <source>
        <strain evidence="2">cv. Punajuju</strain>
        <tissue evidence="1">Leaves</tissue>
    </source>
</reference>